<organism evidence="1">
    <name type="scientific">Siphoviridae sp. ctWsj12</name>
    <dbReference type="NCBI Taxonomy" id="2826363"/>
    <lineage>
        <taxon>Viruses</taxon>
        <taxon>Duplodnaviria</taxon>
        <taxon>Heunggongvirae</taxon>
        <taxon>Uroviricota</taxon>
        <taxon>Caudoviricetes</taxon>
    </lineage>
</organism>
<reference evidence="1" key="1">
    <citation type="journal article" date="2021" name="Proc. Natl. Acad. Sci. U.S.A.">
        <title>A Catalog of Tens of Thousands of Viruses from Human Metagenomes Reveals Hidden Associations with Chronic Diseases.</title>
        <authorList>
            <person name="Tisza M.J."/>
            <person name="Buck C.B."/>
        </authorList>
    </citation>
    <scope>NUCLEOTIDE SEQUENCE</scope>
    <source>
        <strain evidence="1">CtWsj12</strain>
    </source>
</reference>
<proteinExistence type="predicted"/>
<name>A0A8S5NRB7_9CAUD</name>
<evidence type="ECO:0000313" key="1">
    <source>
        <dbReference type="EMBL" id="DAD97233.1"/>
    </source>
</evidence>
<protein>
    <submittedName>
        <fullName evidence="1">TRAP Tryptophan RNA-binding attenuator protein inhibitory protein</fullName>
    </submittedName>
</protein>
<sequence>MKCYRCKGEKIVWKEDKCGRAVANSCPICNKNGIPIRKETRDLKNGHHRDILDQRNMARRKQKY</sequence>
<accession>A0A8S5NRB7</accession>
<dbReference type="EMBL" id="BK015233">
    <property type="protein sequence ID" value="DAD97233.1"/>
    <property type="molecule type" value="Genomic_DNA"/>
</dbReference>